<dbReference type="Proteomes" id="UP000264056">
    <property type="component" value="Unassembled WGS sequence"/>
</dbReference>
<dbReference type="Proteomes" id="UP000262901">
    <property type="component" value="Unassembled WGS sequence"/>
</dbReference>
<accession>A0A372KMC0</accession>
<organism evidence="5 7">
    <name type="scientific">Streptococcus chenjunshii</name>
    <dbReference type="NCBI Taxonomy" id="2173853"/>
    <lineage>
        <taxon>Bacteria</taxon>
        <taxon>Bacillati</taxon>
        <taxon>Bacillota</taxon>
        <taxon>Bacilli</taxon>
        <taxon>Lactobacillales</taxon>
        <taxon>Streptococcaceae</taxon>
        <taxon>Streptococcus</taxon>
    </lineage>
</organism>
<reference evidence="4 8" key="1">
    <citation type="submission" date="2018-08" db="EMBL/GenBank/DDBJ databases">
        <title>Draft genome of Streptococcus sp .nov. Z2.</title>
        <authorList>
            <person name="Tian Z."/>
        </authorList>
    </citation>
    <scope>NUCLEOTIDE SEQUENCE [LARGE SCALE GENOMIC DNA]</scope>
    <source>
        <strain evidence="4 8">Z2</strain>
    </source>
</reference>
<dbReference type="Gene3D" id="3.10.350.10">
    <property type="entry name" value="LysM domain"/>
    <property type="match status" value="1"/>
</dbReference>
<dbReference type="Proteomes" id="UP000246115">
    <property type="component" value="Chromosome"/>
</dbReference>
<dbReference type="OrthoDB" id="117366at2"/>
<evidence type="ECO:0000313" key="8">
    <source>
        <dbReference type="Proteomes" id="UP000264056"/>
    </source>
</evidence>
<feature type="region of interest" description="Disordered" evidence="1">
    <location>
        <begin position="83"/>
        <end position="106"/>
    </location>
</feature>
<dbReference type="CDD" id="cd00118">
    <property type="entry name" value="LysM"/>
    <property type="match status" value="1"/>
</dbReference>
<dbReference type="PANTHER" id="PTHR33734">
    <property type="entry name" value="LYSM DOMAIN-CONTAINING GPI-ANCHORED PROTEIN 2"/>
    <property type="match status" value="1"/>
</dbReference>
<evidence type="ECO:0000313" key="3">
    <source>
        <dbReference type="EMBL" id="AXQ79654.1"/>
    </source>
</evidence>
<protein>
    <submittedName>
        <fullName evidence="5">LysM domain-containing protein</fullName>
    </submittedName>
</protein>
<gene>
    <name evidence="3" type="ORF">DDV21_011585</name>
    <name evidence="4" type="ORF">DDV22_05465</name>
    <name evidence="5" type="ORF">DDV23_06260</name>
</gene>
<feature type="domain" description="LysM" evidence="2">
    <location>
        <begin position="37"/>
        <end position="81"/>
    </location>
</feature>
<dbReference type="SUPFAM" id="SSF54106">
    <property type="entry name" value="LysM domain"/>
    <property type="match status" value="1"/>
</dbReference>
<dbReference type="SMART" id="SM00257">
    <property type="entry name" value="LysM"/>
    <property type="match status" value="1"/>
</dbReference>
<accession>A0A346NF59</accession>
<dbReference type="EMBL" id="CP031733">
    <property type="protein sequence ID" value="AXQ79654.1"/>
    <property type="molecule type" value="Genomic_DNA"/>
</dbReference>
<name>A0A372KMC0_9STRE</name>
<reference evidence="6" key="3">
    <citation type="submission" date="2018-08" db="EMBL/GenBank/DDBJ databases">
        <title>Streptococcus chenjunshii sp. nov., isolated from stools sample of the Tibetan antelope in the Qinghai-Tibet plateau, China.</title>
        <authorList>
            <person name="Tian Z."/>
        </authorList>
    </citation>
    <scope>NUCLEOTIDE SEQUENCE [LARGE SCALE GENOMIC DNA]</scope>
    <source>
        <strain evidence="6">Z15</strain>
    </source>
</reference>
<evidence type="ECO:0000313" key="6">
    <source>
        <dbReference type="Proteomes" id="UP000246115"/>
    </source>
</evidence>
<dbReference type="KEGG" id="schj:DDV21_011585"/>
<dbReference type="Pfam" id="PF01476">
    <property type="entry name" value="LysM"/>
    <property type="match status" value="1"/>
</dbReference>
<proteinExistence type="predicted"/>
<dbReference type="RefSeq" id="WP_116878257.1">
    <property type="nucleotide sequence ID" value="NZ_CP031733.1"/>
</dbReference>
<dbReference type="EMBL" id="QVQZ01000012">
    <property type="protein sequence ID" value="RFU53074.1"/>
    <property type="molecule type" value="Genomic_DNA"/>
</dbReference>
<dbReference type="InterPro" id="IPR036779">
    <property type="entry name" value="LysM_dom_sf"/>
</dbReference>
<evidence type="ECO:0000313" key="5">
    <source>
        <dbReference type="EMBL" id="RFU53074.1"/>
    </source>
</evidence>
<evidence type="ECO:0000313" key="4">
    <source>
        <dbReference type="EMBL" id="RFU51031.1"/>
    </source>
</evidence>
<evidence type="ECO:0000256" key="1">
    <source>
        <dbReference type="SAM" id="MobiDB-lite"/>
    </source>
</evidence>
<dbReference type="PANTHER" id="PTHR33734:SF22">
    <property type="entry name" value="MEMBRANE-BOUND LYTIC MUREIN TRANSGLYCOSYLASE D"/>
    <property type="match status" value="1"/>
</dbReference>
<dbReference type="EMBL" id="QVQY01000011">
    <property type="protein sequence ID" value="RFU51031.1"/>
    <property type="molecule type" value="Genomic_DNA"/>
</dbReference>
<dbReference type="PROSITE" id="PS51782">
    <property type="entry name" value="LYSM"/>
    <property type="match status" value="1"/>
</dbReference>
<dbReference type="AlphaFoldDB" id="A0A372KMC0"/>
<reference evidence="5 7" key="2">
    <citation type="submission" date="2018-08" db="EMBL/GenBank/DDBJ databases">
        <title>Draft genome of Streptococcus sp. nov. Z1.</title>
        <authorList>
            <person name="Tian Z."/>
        </authorList>
    </citation>
    <scope>NUCLEOTIDE SEQUENCE [LARGE SCALE GENOMIC DNA]</scope>
    <source>
        <strain evidence="5">Z1</strain>
        <strain evidence="7">Z1(2018)</strain>
    </source>
</reference>
<sequence length="178" mass="18988">MIQAKTILNNKGKTMKLGLTGIMALTSLVLPIIVKADSYTVQSGDTLSAIAAAHNTTVTDLAEKNGISDANSITVGQTLSIDNSENSGAAEEETAAPAEESGLNTEDAAAKEEIAQHESGGDYTAQNGQYYGRYQLSVSYLNGDLSAENQERVADNYVNERYGSWTAALAFWHANGWY</sequence>
<dbReference type="GO" id="GO:0008932">
    <property type="term" value="F:lytic endotransglycosylase activity"/>
    <property type="evidence" value="ECO:0007669"/>
    <property type="project" value="TreeGrafter"/>
</dbReference>
<evidence type="ECO:0000313" key="7">
    <source>
        <dbReference type="Proteomes" id="UP000262901"/>
    </source>
</evidence>
<dbReference type="InterPro" id="IPR018392">
    <property type="entry name" value="LysM"/>
</dbReference>
<keyword evidence="8" id="KW-1185">Reference proteome</keyword>
<reference evidence="3" key="4">
    <citation type="journal article" date="2019" name="Int. J. Syst. Evol. Microbiol.">
        <title>Streptococcus chenjunshii sp. nov. isolated from feces of Tibetan antelopes.</title>
        <authorList>
            <person name="Tian Z."/>
            <person name="Lu S."/>
            <person name="Jin D."/>
            <person name="Yang J."/>
            <person name="Pu J."/>
            <person name="Lai X.H."/>
            <person name="Bai X.N."/>
            <person name="Wu X.M."/>
            <person name="Li J."/>
            <person name="Wang S."/>
            <person name="Xu J."/>
        </authorList>
    </citation>
    <scope>NUCLEOTIDE SEQUENCE</scope>
    <source>
        <strain evidence="3">Z15</strain>
    </source>
</reference>
<evidence type="ECO:0000259" key="2">
    <source>
        <dbReference type="PROSITE" id="PS51782"/>
    </source>
</evidence>